<protein>
    <recommendedName>
        <fullName evidence="3">DUF1348-domain-containing protein</fullName>
    </recommendedName>
</protein>
<keyword evidence="2" id="KW-1185">Reference proteome</keyword>
<proteinExistence type="predicted"/>
<dbReference type="EMBL" id="KV878356">
    <property type="protein sequence ID" value="OJJ42826.1"/>
    <property type="molecule type" value="Genomic_DNA"/>
</dbReference>
<dbReference type="InterPro" id="IPR032710">
    <property type="entry name" value="NTF2-like_dom_sf"/>
</dbReference>
<organism evidence="1 2">
    <name type="scientific">Penicilliopsis zonata CBS 506.65</name>
    <dbReference type="NCBI Taxonomy" id="1073090"/>
    <lineage>
        <taxon>Eukaryota</taxon>
        <taxon>Fungi</taxon>
        <taxon>Dikarya</taxon>
        <taxon>Ascomycota</taxon>
        <taxon>Pezizomycotina</taxon>
        <taxon>Eurotiomycetes</taxon>
        <taxon>Eurotiomycetidae</taxon>
        <taxon>Eurotiales</taxon>
        <taxon>Aspergillaceae</taxon>
        <taxon>Penicilliopsis</taxon>
    </lineage>
</organism>
<dbReference type="STRING" id="1073090.A0A1L9S6M6"/>
<dbReference type="RefSeq" id="XP_022577336.1">
    <property type="nucleotide sequence ID" value="XM_022724180.1"/>
</dbReference>
<gene>
    <name evidence="1" type="ORF">ASPZODRAFT_136959</name>
</gene>
<dbReference type="OrthoDB" id="14527at2759"/>
<dbReference type="Pfam" id="PF07080">
    <property type="entry name" value="DUF1348"/>
    <property type="match status" value="1"/>
</dbReference>
<name>A0A1L9S6M6_9EURO</name>
<dbReference type="Proteomes" id="UP000184188">
    <property type="component" value="Unassembled WGS sequence"/>
</dbReference>
<dbReference type="PANTHER" id="PTHR31757:SF0">
    <property type="entry name" value="SLL0781 PROTEIN"/>
    <property type="match status" value="1"/>
</dbReference>
<dbReference type="Gene3D" id="3.10.450.50">
    <property type="match status" value="1"/>
</dbReference>
<sequence length="152" mass="17810">MAAIKPPFTFETATQKVKAAQDLWNSQEPTKIAKAYTPDCIWRNRTDFLRGTDAIVAFLTAKWNREKSYRLRKELFAFTDNRIAVQFWYEYRDGSDGDRWKRCYGLEDWTFDAEGKMCKRMMSGNDLVLGEGERWFVEGVDVDLVSIGESHW</sequence>
<dbReference type="PANTHER" id="PTHR31757">
    <property type="entry name" value="SLL0781 PROTEIN"/>
    <property type="match status" value="1"/>
</dbReference>
<dbReference type="InterPro" id="IPR009783">
    <property type="entry name" value="DUF1348"/>
</dbReference>
<dbReference type="AlphaFoldDB" id="A0A1L9S6M6"/>
<accession>A0A1L9S6M6</accession>
<evidence type="ECO:0000313" key="2">
    <source>
        <dbReference type="Proteomes" id="UP000184188"/>
    </source>
</evidence>
<evidence type="ECO:0008006" key="3">
    <source>
        <dbReference type="Google" id="ProtNLM"/>
    </source>
</evidence>
<reference evidence="2" key="1">
    <citation type="journal article" date="2017" name="Genome Biol.">
        <title>Comparative genomics reveals high biological diversity and specific adaptations in the industrially and medically important fungal genus Aspergillus.</title>
        <authorList>
            <person name="de Vries R.P."/>
            <person name="Riley R."/>
            <person name="Wiebenga A."/>
            <person name="Aguilar-Osorio G."/>
            <person name="Amillis S."/>
            <person name="Uchima C.A."/>
            <person name="Anderluh G."/>
            <person name="Asadollahi M."/>
            <person name="Askin M."/>
            <person name="Barry K."/>
            <person name="Battaglia E."/>
            <person name="Bayram O."/>
            <person name="Benocci T."/>
            <person name="Braus-Stromeyer S.A."/>
            <person name="Caldana C."/>
            <person name="Canovas D."/>
            <person name="Cerqueira G.C."/>
            <person name="Chen F."/>
            <person name="Chen W."/>
            <person name="Choi C."/>
            <person name="Clum A."/>
            <person name="Dos Santos R.A."/>
            <person name="Damasio A.R."/>
            <person name="Diallinas G."/>
            <person name="Emri T."/>
            <person name="Fekete E."/>
            <person name="Flipphi M."/>
            <person name="Freyberg S."/>
            <person name="Gallo A."/>
            <person name="Gournas C."/>
            <person name="Habgood R."/>
            <person name="Hainaut M."/>
            <person name="Harispe M.L."/>
            <person name="Henrissat B."/>
            <person name="Hilden K.S."/>
            <person name="Hope R."/>
            <person name="Hossain A."/>
            <person name="Karabika E."/>
            <person name="Karaffa L."/>
            <person name="Karanyi Z."/>
            <person name="Krasevec N."/>
            <person name="Kuo A."/>
            <person name="Kusch H."/>
            <person name="LaButti K."/>
            <person name="Lagendijk E.L."/>
            <person name="Lapidus A."/>
            <person name="Levasseur A."/>
            <person name="Lindquist E."/>
            <person name="Lipzen A."/>
            <person name="Logrieco A.F."/>
            <person name="MacCabe A."/>
            <person name="Maekelae M.R."/>
            <person name="Malavazi I."/>
            <person name="Melin P."/>
            <person name="Meyer V."/>
            <person name="Mielnichuk N."/>
            <person name="Miskei M."/>
            <person name="Molnar A.P."/>
            <person name="Mule G."/>
            <person name="Ngan C.Y."/>
            <person name="Orejas M."/>
            <person name="Orosz E."/>
            <person name="Ouedraogo J.P."/>
            <person name="Overkamp K.M."/>
            <person name="Park H.-S."/>
            <person name="Perrone G."/>
            <person name="Piumi F."/>
            <person name="Punt P.J."/>
            <person name="Ram A.F."/>
            <person name="Ramon A."/>
            <person name="Rauscher S."/>
            <person name="Record E."/>
            <person name="Riano-Pachon D.M."/>
            <person name="Robert V."/>
            <person name="Roehrig J."/>
            <person name="Ruller R."/>
            <person name="Salamov A."/>
            <person name="Salih N.S."/>
            <person name="Samson R.A."/>
            <person name="Sandor E."/>
            <person name="Sanguinetti M."/>
            <person name="Schuetze T."/>
            <person name="Sepcic K."/>
            <person name="Shelest E."/>
            <person name="Sherlock G."/>
            <person name="Sophianopoulou V."/>
            <person name="Squina F.M."/>
            <person name="Sun H."/>
            <person name="Susca A."/>
            <person name="Todd R.B."/>
            <person name="Tsang A."/>
            <person name="Unkles S.E."/>
            <person name="van de Wiele N."/>
            <person name="van Rossen-Uffink D."/>
            <person name="Oliveira J.V."/>
            <person name="Vesth T.C."/>
            <person name="Visser J."/>
            <person name="Yu J.-H."/>
            <person name="Zhou M."/>
            <person name="Andersen M.R."/>
            <person name="Archer D.B."/>
            <person name="Baker S.E."/>
            <person name="Benoit I."/>
            <person name="Brakhage A.A."/>
            <person name="Braus G.H."/>
            <person name="Fischer R."/>
            <person name="Frisvad J.C."/>
            <person name="Goldman G.H."/>
            <person name="Houbraken J."/>
            <person name="Oakley B."/>
            <person name="Pocsi I."/>
            <person name="Scazzocchio C."/>
            <person name="Seiboth B."/>
            <person name="vanKuyk P.A."/>
            <person name="Wortman J."/>
            <person name="Dyer P.S."/>
            <person name="Grigoriev I.V."/>
        </authorList>
    </citation>
    <scope>NUCLEOTIDE SEQUENCE [LARGE SCALE GENOMIC DNA]</scope>
    <source>
        <strain evidence="2">CBS 506.65</strain>
    </source>
</reference>
<dbReference type="VEuPathDB" id="FungiDB:ASPZODRAFT_136959"/>
<dbReference type="SUPFAM" id="SSF54427">
    <property type="entry name" value="NTF2-like"/>
    <property type="match status" value="1"/>
</dbReference>
<evidence type="ECO:0000313" key="1">
    <source>
        <dbReference type="EMBL" id="OJJ42826.1"/>
    </source>
</evidence>
<dbReference type="GeneID" id="34610645"/>